<comment type="caution">
    <text evidence="2">The sequence shown here is derived from an EMBL/GenBank/DDBJ whole genome shotgun (WGS) entry which is preliminary data.</text>
</comment>
<name>A0AAW0DPQ5_9AGAR</name>
<keyword evidence="3" id="KW-1185">Reference proteome</keyword>
<gene>
    <name evidence="2" type="ORF">R3P38DRAFT_2761441</name>
</gene>
<evidence type="ECO:0000313" key="2">
    <source>
        <dbReference type="EMBL" id="KAK7053687.1"/>
    </source>
</evidence>
<dbReference type="Proteomes" id="UP001362999">
    <property type="component" value="Unassembled WGS sequence"/>
</dbReference>
<reference evidence="2 3" key="1">
    <citation type="journal article" date="2024" name="J Genomics">
        <title>Draft genome sequencing and assembly of Favolaschia claudopus CIRM-BRFM 2984 isolated from oak limbs.</title>
        <authorList>
            <person name="Navarro D."/>
            <person name="Drula E."/>
            <person name="Chaduli D."/>
            <person name="Cazenave R."/>
            <person name="Ahrendt S."/>
            <person name="Wang J."/>
            <person name="Lipzen A."/>
            <person name="Daum C."/>
            <person name="Barry K."/>
            <person name="Grigoriev I.V."/>
            <person name="Favel A."/>
            <person name="Rosso M.N."/>
            <person name="Martin F."/>
        </authorList>
    </citation>
    <scope>NUCLEOTIDE SEQUENCE [LARGE SCALE GENOMIC DNA]</scope>
    <source>
        <strain evidence="2 3">CIRM-BRFM 2984</strain>
    </source>
</reference>
<sequence>MLSEIDALGNDGEPSTCHLQRSPCARDHHHRAGEMMTEFKRGWERIGLAERGSRFLAVTISCRSLEEGGGECSHGLGIRSMYTPALTEYPPAIPSRAKIQGPQPTTPCWSLTHQRNPGRLLSLQQATADSSASRDKIGIALYFSTSRNHSRFFRHVSIFRGTLAASPLMYYEIHIIFVPKARTDTEEMWMWMPAGRMRVGSRTRTGSIFAGTCERDVDAPILPKWTFLPPGQRERQRQPPEIETTIVDNAANRNPYPPLSAPPVPPAADLDVSCSPPHNVFIFSSCSLSTCSPTMRWQPCYVDITADRNPHPPLGSPSAPPPSTGHDLQPPHDVFIFSSCILSPLQVSTALSCNSPHFPQLARLEKQQAGAPTLRAYGRAYVRVAADEGLRVSDECEKTGVEEMEQRRRISRLVGGDVMRGVCEVGMWARRGRELSGGYAKGKPAKEQQKLYPGCREL</sequence>
<dbReference type="EMBL" id="JAWWNJ010000006">
    <property type="protein sequence ID" value="KAK7053687.1"/>
    <property type="molecule type" value="Genomic_DNA"/>
</dbReference>
<accession>A0AAW0DPQ5</accession>
<organism evidence="2 3">
    <name type="scientific">Favolaschia claudopus</name>
    <dbReference type="NCBI Taxonomy" id="2862362"/>
    <lineage>
        <taxon>Eukaryota</taxon>
        <taxon>Fungi</taxon>
        <taxon>Dikarya</taxon>
        <taxon>Basidiomycota</taxon>
        <taxon>Agaricomycotina</taxon>
        <taxon>Agaricomycetes</taxon>
        <taxon>Agaricomycetidae</taxon>
        <taxon>Agaricales</taxon>
        <taxon>Marasmiineae</taxon>
        <taxon>Mycenaceae</taxon>
        <taxon>Favolaschia</taxon>
    </lineage>
</organism>
<proteinExistence type="predicted"/>
<evidence type="ECO:0000256" key="1">
    <source>
        <dbReference type="SAM" id="MobiDB-lite"/>
    </source>
</evidence>
<protein>
    <submittedName>
        <fullName evidence="2">Uncharacterized protein</fullName>
    </submittedName>
</protein>
<dbReference type="AlphaFoldDB" id="A0AAW0DPQ5"/>
<evidence type="ECO:0000313" key="3">
    <source>
        <dbReference type="Proteomes" id="UP001362999"/>
    </source>
</evidence>
<feature type="region of interest" description="Disordered" evidence="1">
    <location>
        <begin position="1"/>
        <end position="21"/>
    </location>
</feature>